<accession>A0A7X6N2L4</accession>
<organism evidence="7 8">
    <name type="scientific">Periweissella fabalis</name>
    <dbReference type="NCBI Taxonomy" id="1070421"/>
    <lineage>
        <taxon>Bacteria</taxon>
        <taxon>Bacillati</taxon>
        <taxon>Bacillota</taxon>
        <taxon>Bacilli</taxon>
        <taxon>Lactobacillales</taxon>
        <taxon>Lactobacillaceae</taxon>
        <taxon>Periweissella</taxon>
    </lineage>
</organism>
<protein>
    <submittedName>
        <fullName evidence="7">3-hydroxyacyl-CoA dehydrogenase family protein</fullName>
    </submittedName>
</protein>
<dbReference type="SUPFAM" id="SSF48179">
    <property type="entry name" value="6-phosphogluconate dehydrogenase C-terminal domain-like"/>
    <property type="match status" value="1"/>
</dbReference>
<feature type="domain" description="3-hydroxyacyl-CoA dehydrogenase NAD binding" evidence="6">
    <location>
        <begin position="5"/>
        <end position="183"/>
    </location>
</feature>
<dbReference type="InterPro" id="IPR022694">
    <property type="entry name" value="3-OHacyl-CoA_DH"/>
</dbReference>
<dbReference type="InterPro" id="IPR036291">
    <property type="entry name" value="NAD(P)-bd_dom_sf"/>
</dbReference>
<dbReference type="GO" id="GO:0006631">
    <property type="term" value="P:fatty acid metabolic process"/>
    <property type="evidence" value="ECO:0007669"/>
    <property type="project" value="InterPro"/>
</dbReference>
<feature type="domain" description="3-hydroxyacyl-CoA dehydrogenase C-terminal" evidence="5">
    <location>
        <begin position="187"/>
        <end position="285"/>
    </location>
</feature>
<name>A0A7X6N2L4_9LACO</name>
<dbReference type="PIRSF" id="PIRSF000105">
    <property type="entry name" value="HCDH"/>
    <property type="match status" value="1"/>
</dbReference>
<feature type="site" description="Important for catalytic activity" evidence="4">
    <location>
        <position position="140"/>
    </location>
</feature>
<keyword evidence="8" id="KW-1185">Reference proteome</keyword>
<dbReference type="PANTHER" id="PTHR48075">
    <property type="entry name" value="3-HYDROXYACYL-COA DEHYDROGENASE FAMILY PROTEIN"/>
    <property type="match status" value="1"/>
</dbReference>
<evidence type="ECO:0000256" key="3">
    <source>
        <dbReference type="ARBA" id="ARBA00023002"/>
    </source>
</evidence>
<gene>
    <name evidence="7" type="ORF">HF964_01370</name>
</gene>
<dbReference type="EMBL" id="JAAXPN010000001">
    <property type="protein sequence ID" value="NKZ23459.1"/>
    <property type="molecule type" value="Genomic_DNA"/>
</dbReference>
<comment type="similarity">
    <text evidence="2">Belongs to the 3-hydroxyacyl-CoA dehydrogenase family.</text>
</comment>
<dbReference type="Pfam" id="PF00725">
    <property type="entry name" value="3HCDH"/>
    <property type="match status" value="1"/>
</dbReference>
<sequence length="314" mass="34540">MIKTAGIIGAGTMGIGIAFQLLTHQVTVILNGHRQVTLDTVKDKLVAYLQEFRQAGFTFHEDDATILGRLQLTTTIEDLADCDLVIEVVPEDLALKQNIFKKLDTICKPETILASNTSSLSLAKIVEAVEKHKERLLLIHFFNPAHIVPLVELLKTTHTTQAVLDEVRQFLDDADKVTIEVKKDLPGLVANRIQAALVRESLALLEDDVVSKADLEKAISAGLGFRLASSGMLSIMDYGGLDVWRAVMEQLQPVIESGVRPFPSLADKVKVGNLGVKTGAGFFDYSNQATNELELSRNRVLLHQLKNINNPQEL</sequence>
<dbReference type="PANTHER" id="PTHR48075:SF5">
    <property type="entry name" value="3-HYDROXYBUTYRYL-COA DEHYDROGENASE"/>
    <property type="match status" value="1"/>
</dbReference>
<keyword evidence="3" id="KW-0560">Oxidoreductase</keyword>
<dbReference type="Gene3D" id="3.40.50.720">
    <property type="entry name" value="NAD(P)-binding Rossmann-like Domain"/>
    <property type="match status" value="1"/>
</dbReference>
<evidence type="ECO:0000256" key="4">
    <source>
        <dbReference type="PIRSR" id="PIRSR000105-1"/>
    </source>
</evidence>
<dbReference type="InterPro" id="IPR008927">
    <property type="entry name" value="6-PGluconate_DH-like_C_sf"/>
</dbReference>
<dbReference type="AlphaFoldDB" id="A0A7X6N2L4"/>
<dbReference type="GO" id="GO:0070403">
    <property type="term" value="F:NAD+ binding"/>
    <property type="evidence" value="ECO:0007669"/>
    <property type="project" value="InterPro"/>
</dbReference>
<evidence type="ECO:0000256" key="1">
    <source>
        <dbReference type="ARBA" id="ARBA00005086"/>
    </source>
</evidence>
<evidence type="ECO:0000259" key="6">
    <source>
        <dbReference type="Pfam" id="PF02737"/>
    </source>
</evidence>
<evidence type="ECO:0000313" key="7">
    <source>
        <dbReference type="EMBL" id="NKZ23459.1"/>
    </source>
</evidence>
<evidence type="ECO:0000259" key="5">
    <source>
        <dbReference type="Pfam" id="PF00725"/>
    </source>
</evidence>
<evidence type="ECO:0000256" key="2">
    <source>
        <dbReference type="ARBA" id="ARBA00009463"/>
    </source>
</evidence>
<comment type="pathway">
    <text evidence="1">Lipid metabolism; butanoate metabolism.</text>
</comment>
<dbReference type="InterPro" id="IPR013328">
    <property type="entry name" value="6PGD_dom2"/>
</dbReference>
<dbReference type="Pfam" id="PF02737">
    <property type="entry name" value="3HCDH_N"/>
    <property type="match status" value="1"/>
</dbReference>
<dbReference type="RefSeq" id="WP_168721253.1">
    <property type="nucleotide sequence ID" value="NZ_JAAXPN010000001.1"/>
</dbReference>
<dbReference type="Proteomes" id="UP000549765">
    <property type="component" value="Unassembled WGS sequence"/>
</dbReference>
<evidence type="ECO:0000313" key="8">
    <source>
        <dbReference type="Proteomes" id="UP000549765"/>
    </source>
</evidence>
<dbReference type="Gene3D" id="1.10.1040.10">
    <property type="entry name" value="N-(1-d-carboxylethyl)-l-norvaline Dehydrogenase, domain 2"/>
    <property type="match status" value="1"/>
</dbReference>
<reference evidence="7 8" key="1">
    <citation type="submission" date="2020-04" db="EMBL/GenBank/DDBJ databases">
        <title>MicrobeNet Type strains.</title>
        <authorList>
            <person name="Nicholson A.C."/>
        </authorList>
    </citation>
    <scope>NUCLEOTIDE SEQUENCE [LARGE SCALE GENOMIC DNA]</scope>
    <source>
        <strain evidence="7 8">CCUG 61472</strain>
    </source>
</reference>
<proteinExistence type="inferred from homology"/>
<dbReference type="InterPro" id="IPR006108">
    <property type="entry name" value="3HC_DH_C"/>
</dbReference>
<comment type="caution">
    <text evidence="7">The sequence shown here is derived from an EMBL/GenBank/DDBJ whole genome shotgun (WGS) entry which is preliminary data.</text>
</comment>
<dbReference type="SUPFAM" id="SSF51735">
    <property type="entry name" value="NAD(P)-binding Rossmann-fold domains"/>
    <property type="match status" value="1"/>
</dbReference>
<dbReference type="GO" id="GO:0016616">
    <property type="term" value="F:oxidoreductase activity, acting on the CH-OH group of donors, NAD or NADP as acceptor"/>
    <property type="evidence" value="ECO:0007669"/>
    <property type="project" value="InterPro"/>
</dbReference>
<dbReference type="InterPro" id="IPR006176">
    <property type="entry name" value="3-OHacyl-CoA_DH_NAD-bd"/>
</dbReference>